<feature type="domain" description="TIR" evidence="1">
    <location>
        <begin position="12"/>
        <end position="139"/>
    </location>
</feature>
<evidence type="ECO:0000259" key="1">
    <source>
        <dbReference type="PROSITE" id="PS50104"/>
    </source>
</evidence>
<name>A0ABD1A473_CARAN</name>
<dbReference type="SMART" id="SM00255">
    <property type="entry name" value="TIR"/>
    <property type="match status" value="1"/>
</dbReference>
<dbReference type="SUPFAM" id="SSF52058">
    <property type="entry name" value="L domain-like"/>
    <property type="match status" value="1"/>
</dbReference>
<organism evidence="2 3">
    <name type="scientific">Cardamine amara subsp. amara</name>
    <dbReference type="NCBI Taxonomy" id="228776"/>
    <lineage>
        <taxon>Eukaryota</taxon>
        <taxon>Viridiplantae</taxon>
        <taxon>Streptophyta</taxon>
        <taxon>Embryophyta</taxon>
        <taxon>Tracheophyta</taxon>
        <taxon>Spermatophyta</taxon>
        <taxon>Magnoliopsida</taxon>
        <taxon>eudicotyledons</taxon>
        <taxon>Gunneridae</taxon>
        <taxon>Pentapetalae</taxon>
        <taxon>rosids</taxon>
        <taxon>malvids</taxon>
        <taxon>Brassicales</taxon>
        <taxon>Brassicaceae</taxon>
        <taxon>Cardamineae</taxon>
        <taxon>Cardamine</taxon>
    </lineage>
</organism>
<protein>
    <submittedName>
        <fullName evidence="2">Disease resistance protein RML1B</fullName>
    </submittedName>
</protein>
<dbReference type="Gene3D" id="3.80.10.10">
    <property type="entry name" value="Ribonuclease Inhibitor"/>
    <property type="match status" value="1"/>
</dbReference>
<dbReference type="Gene3D" id="3.40.50.10140">
    <property type="entry name" value="Toll/interleukin-1 receptor homology (TIR) domain"/>
    <property type="match status" value="1"/>
</dbReference>
<proteinExistence type="predicted"/>
<dbReference type="EMBL" id="JBANAX010000605">
    <property type="protein sequence ID" value="KAL1200916.1"/>
    <property type="molecule type" value="Genomic_DNA"/>
</dbReference>
<evidence type="ECO:0000313" key="2">
    <source>
        <dbReference type="EMBL" id="KAL1200916.1"/>
    </source>
</evidence>
<dbReference type="Pfam" id="PF00560">
    <property type="entry name" value="LRR_1"/>
    <property type="match status" value="1"/>
</dbReference>
<dbReference type="InterPro" id="IPR044974">
    <property type="entry name" value="Disease_R_plants"/>
</dbReference>
<dbReference type="SUPFAM" id="SSF52200">
    <property type="entry name" value="Toll/Interleukin receptor TIR domain"/>
    <property type="match status" value="1"/>
</dbReference>
<evidence type="ECO:0000313" key="3">
    <source>
        <dbReference type="Proteomes" id="UP001558713"/>
    </source>
</evidence>
<dbReference type="Pfam" id="PF01582">
    <property type="entry name" value="TIR"/>
    <property type="match status" value="1"/>
</dbReference>
<dbReference type="InterPro" id="IPR032675">
    <property type="entry name" value="LRR_dom_sf"/>
</dbReference>
<keyword evidence="3" id="KW-1185">Reference proteome</keyword>
<dbReference type="AlphaFoldDB" id="A0ABD1A473"/>
<dbReference type="PANTHER" id="PTHR11017">
    <property type="entry name" value="LEUCINE-RICH REPEAT-CONTAINING PROTEIN"/>
    <property type="match status" value="1"/>
</dbReference>
<reference evidence="2 3" key="1">
    <citation type="submission" date="2024-04" db="EMBL/GenBank/DDBJ databases">
        <title>Genome assembly C_amara_ONT_v2.</title>
        <authorList>
            <person name="Yant L."/>
            <person name="Moore C."/>
            <person name="Slenker M."/>
        </authorList>
    </citation>
    <scope>NUCLEOTIDE SEQUENCE [LARGE SCALE GENOMIC DNA]</scope>
    <source>
        <tissue evidence="2">Leaf</tissue>
    </source>
</reference>
<dbReference type="PROSITE" id="PS50104">
    <property type="entry name" value="TIR"/>
    <property type="match status" value="1"/>
</dbReference>
<dbReference type="FunFam" id="3.80.10.10:FF:000845">
    <property type="entry name" value="Disease resistance protein (TIR-NBS-LRR class)"/>
    <property type="match status" value="1"/>
</dbReference>
<dbReference type="Proteomes" id="UP001558713">
    <property type="component" value="Unassembled WGS sequence"/>
</dbReference>
<sequence length="480" mass="54202">MASFSSLDLRNYNYNVFSSFHGPDVRKTLLSHIREQFNRNGITMFDDEKIVRSATIAPSLTEAIKESRIAIVILSKKYASSSWCLDELVEILKEVPDLSNATNLEKLYLSSCKSLVEIPSSCSHLHKLTKLWVNGCINLRIIPADMNLASLESVFLNGCLRLRNIPVMSTNIKQLDISNTVVEAMPPSIRLCSNLVRLDLHRNRKFKRLTHLPPSITELNLSNTGIERIPDSIKDLHGLHTLTLFGCRRLTSLPEIPDSLTSLDAGDCESLETVFCPLNTSITHLDFTNCFKLGQHARRAIIQQAFFQGTAVLPGRQVPAEFDHRARGNTLTIHPDGNPCTGFVFCIVISPKQITTGLSFLSWRRIIAQDYGCAVQGNFDVGKVSEFRKEHFFISHLLIFYTPGDRREIVYEFSSISNDLDVIECGAKILKEESMEMSYESRSDQVIEVSQDNTEHNDPISCWSWLFFCFGLSNFRNATI</sequence>
<comment type="caution">
    <text evidence="2">The sequence shown here is derived from an EMBL/GenBank/DDBJ whole genome shotgun (WGS) entry which is preliminary data.</text>
</comment>
<gene>
    <name evidence="2" type="ORF">V5N11_016543</name>
</gene>
<dbReference type="InterPro" id="IPR035897">
    <property type="entry name" value="Toll_tir_struct_dom_sf"/>
</dbReference>
<dbReference type="InterPro" id="IPR001611">
    <property type="entry name" value="Leu-rich_rpt"/>
</dbReference>
<dbReference type="InterPro" id="IPR000157">
    <property type="entry name" value="TIR_dom"/>
</dbReference>
<dbReference type="PANTHER" id="PTHR11017:SF418">
    <property type="entry name" value="DISEASE RESISTANCE PROTEIN (TIR-NBS-LRR CLASS) FAMILY-RELATED"/>
    <property type="match status" value="1"/>
</dbReference>
<accession>A0ABD1A473</accession>